<evidence type="ECO:0000256" key="4">
    <source>
        <dbReference type="ARBA" id="ARBA00023004"/>
    </source>
</evidence>
<evidence type="ECO:0000256" key="9">
    <source>
        <dbReference type="RuleBase" id="RU003357"/>
    </source>
</evidence>
<evidence type="ECO:0000313" key="13">
    <source>
        <dbReference type="Proteomes" id="UP000722336"/>
    </source>
</evidence>
<keyword evidence="8 9" id="KW-0472">Membrane</keyword>
<reference evidence="12 13" key="1">
    <citation type="submission" date="2021-04" db="EMBL/GenBank/DDBJ databases">
        <authorList>
            <person name="Pira H."/>
            <person name="Risdian C."/>
            <person name="Wink J."/>
        </authorList>
    </citation>
    <scope>NUCLEOTIDE SEQUENCE [LARGE SCALE GENOMIC DNA]</scope>
    <source>
        <strain evidence="12 13">WHA3</strain>
    </source>
</reference>
<dbReference type="PROSITE" id="PS52016">
    <property type="entry name" value="TONB_DEPENDENT_REC_3"/>
    <property type="match status" value="1"/>
</dbReference>
<name>A0ABS6SFZ5_9SPHN</name>
<evidence type="ECO:0000256" key="1">
    <source>
        <dbReference type="ARBA" id="ARBA00009810"/>
    </source>
</evidence>
<keyword evidence="8" id="KW-0812">Transmembrane</keyword>
<keyword evidence="2" id="KW-0410">Iron transport</keyword>
<evidence type="ECO:0000256" key="5">
    <source>
        <dbReference type="ARBA" id="ARBA00023065"/>
    </source>
</evidence>
<feature type="domain" description="TonB-dependent receptor plug" evidence="11">
    <location>
        <begin position="47"/>
        <end position="146"/>
    </location>
</feature>
<evidence type="ECO:0000256" key="2">
    <source>
        <dbReference type="ARBA" id="ARBA00022496"/>
    </source>
</evidence>
<accession>A0ABS6SFZ5</accession>
<evidence type="ECO:0000256" key="7">
    <source>
        <dbReference type="ARBA" id="ARBA00023170"/>
    </source>
</evidence>
<sequence length="691" mass="74667">MLLITFPTAGLRAQEAAAGADQGTAEEIVVTARVGTFGATKSQTPILETARSLSVETAQDFRDKGFLNLDDALGYTSGVTPEPFGFSTRGDFSTVRGLDVPEYRDNLQFLFGFYNNPRPDLYTLEQVEVLKGPASVLYGAGSPGGIINVVTKRPYADNAGEFVVEAGNFDRFQIATDLNGFIPGTGETGMARLVALYRDSGTQIDEVNDDKLVIAPSFTAQPADGTTITVLANYTEQKTDAAHQFYPVTGTLLPSADGRKIDRTEYLGEPGFNRYDSESLAITLIAEQRLTDNIALEGVGRYVDAQSEYYQSWPGFAGAGIPRIDADGNAPRSFFLSDRRSEQISFDVRVRADFETGALQHEVLAGIQYQDVLTDADNAFTRLGAINVFAPVYGNAPSEAALRALQFNSPTNYVEETGYYLNNQMTAGNVIVTLGLRLDQVENRVGGAPAQEDDAASFSAGVLYKLPHGISPYASYAESFEPVTGIDALTGEQLKPQEGRQYEIGIKWQPEGIDGLVTIAAFDIEQSNLPNAQALFGANTQQEGIAKIRGAEFEANVRIGGLNLDANVSYLDTESPEGRRLDSIPDFTASLFGIYRFTEGPLSGLRLGGGVRHVAGTESTDISLLTGDLIRYVTNGYTVGDAVIGYEVGKLDFSVNVRNLTNEDYLTTCLARGDCYPGERRSIVASAAYRF</sequence>
<evidence type="ECO:0000256" key="8">
    <source>
        <dbReference type="PROSITE-ProRule" id="PRU01360"/>
    </source>
</evidence>
<comment type="caution">
    <text evidence="12">The sequence shown here is derived from an EMBL/GenBank/DDBJ whole genome shotgun (WGS) entry which is preliminary data.</text>
</comment>
<evidence type="ECO:0000256" key="6">
    <source>
        <dbReference type="ARBA" id="ARBA00023077"/>
    </source>
</evidence>
<comment type="similarity">
    <text evidence="1 8 9">Belongs to the TonB-dependent receptor family.</text>
</comment>
<gene>
    <name evidence="12" type="ORF">KCG44_11185</name>
</gene>
<feature type="domain" description="TonB-dependent receptor-like beta-barrel" evidence="10">
    <location>
        <begin position="223"/>
        <end position="660"/>
    </location>
</feature>
<proteinExistence type="inferred from homology"/>
<dbReference type="NCBIfam" id="TIGR01783">
    <property type="entry name" value="TonB-siderophor"/>
    <property type="match status" value="1"/>
</dbReference>
<evidence type="ECO:0000259" key="10">
    <source>
        <dbReference type="Pfam" id="PF00593"/>
    </source>
</evidence>
<protein>
    <submittedName>
        <fullName evidence="12">TonB-dependent siderophore receptor</fullName>
    </submittedName>
</protein>
<dbReference type="InterPro" id="IPR000531">
    <property type="entry name" value="Beta-barrel_TonB"/>
</dbReference>
<comment type="subcellular location">
    <subcellularLocation>
        <location evidence="8">Cell outer membrane</location>
        <topology evidence="8">Multi-pass membrane protein</topology>
    </subcellularLocation>
</comment>
<keyword evidence="8" id="KW-1134">Transmembrane beta strand</keyword>
<dbReference type="InterPro" id="IPR012910">
    <property type="entry name" value="Plug_dom"/>
</dbReference>
<evidence type="ECO:0000259" key="11">
    <source>
        <dbReference type="Pfam" id="PF07715"/>
    </source>
</evidence>
<dbReference type="Pfam" id="PF07715">
    <property type="entry name" value="Plug"/>
    <property type="match status" value="1"/>
</dbReference>
<keyword evidence="7 12" id="KW-0675">Receptor</keyword>
<keyword evidence="8" id="KW-0998">Cell outer membrane</keyword>
<dbReference type="PANTHER" id="PTHR32552">
    <property type="entry name" value="FERRICHROME IRON RECEPTOR-RELATED"/>
    <property type="match status" value="1"/>
</dbReference>
<keyword evidence="13" id="KW-1185">Reference proteome</keyword>
<dbReference type="Pfam" id="PF00593">
    <property type="entry name" value="TonB_dep_Rec_b-barrel"/>
    <property type="match status" value="1"/>
</dbReference>
<keyword evidence="5" id="KW-0406">Ion transport</keyword>
<dbReference type="EMBL" id="JAGSPA010000003">
    <property type="protein sequence ID" value="MBV7257348.1"/>
    <property type="molecule type" value="Genomic_DNA"/>
</dbReference>
<dbReference type="CDD" id="cd01347">
    <property type="entry name" value="ligand_gated_channel"/>
    <property type="match status" value="1"/>
</dbReference>
<keyword evidence="4" id="KW-0408">Iron</keyword>
<evidence type="ECO:0000256" key="3">
    <source>
        <dbReference type="ARBA" id="ARBA00022729"/>
    </source>
</evidence>
<dbReference type="InterPro" id="IPR010105">
    <property type="entry name" value="TonB_sidphr_rcpt"/>
</dbReference>
<dbReference type="PANTHER" id="PTHR32552:SF68">
    <property type="entry name" value="FERRICHROME OUTER MEMBRANE TRANSPORTER_PHAGE RECEPTOR"/>
    <property type="match status" value="1"/>
</dbReference>
<keyword evidence="6 9" id="KW-0798">TonB box</keyword>
<keyword evidence="3" id="KW-0732">Signal</keyword>
<evidence type="ECO:0000313" key="12">
    <source>
        <dbReference type="EMBL" id="MBV7257348.1"/>
    </source>
</evidence>
<dbReference type="Proteomes" id="UP000722336">
    <property type="component" value="Unassembled WGS sequence"/>
</dbReference>
<keyword evidence="8" id="KW-0813">Transport</keyword>
<organism evidence="12 13">
    <name type="scientific">Pacificimonas pallii</name>
    <dbReference type="NCBI Taxonomy" id="2827236"/>
    <lineage>
        <taxon>Bacteria</taxon>
        <taxon>Pseudomonadati</taxon>
        <taxon>Pseudomonadota</taxon>
        <taxon>Alphaproteobacteria</taxon>
        <taxon>Sphingomonadales</taxon>
        <taxon>Sphingosinicellaceae</taxon>
        <taxon>Pacificimonas</taxon>
    </lineage>
</organism>
<dbReference type="InterPro" id="IPR039426">
    <property type="entry name" value="TonB-dep_rcpt-like"/>
</dbReference>